<gene>
    <name evidence="2" type="ORF">VK792_03135</name>
</gene>
<protein>
    <submittedName>
        <fullName evidence="2">Uncharacterized protein</fullName>
    </submittedName>
</protein>
<accession>A0ABU6HD06</accession>
<keyword evidence="1" id="KW-1133">Transmembrane helix</keyword>
<evidence type="ECO:0000313" key="3">
    <source>
        <dbReference type="Proteomes" id="UP001348149"/>
    </source>
</evidence>
<evidence type="ECO:0000313" key="2">
    <source>
        <dbReference type="EMBL" id="MEC3860266.1"/>
    </source>
</evidence>
<dbReference type="EMBL" id="JAYLLH010000003">
    <property type="protein sequence ID" value="MEC3860266.1"/>
    <property type="molecule type" value="Genomic_DNA"/>
</dbReference>
<name>A0ABU6HD06_9RHOB</name>
<evidence type="ECO:0000256" key="1">
    <source>
        <dbReference type="SAM" id="Phobius"/>
    </source>
</evidence>
<keyword evidence="1" id="KW-0812">Transmembrane</keyword>
<keyword evidence="3" id="KW-1185">Reference proteome</keyword>
<comment type="caution">
    <text evidence="2">The sequence shown here is derived from an EMBL/GenBank/DDBJ whole genome shotgun (WGS) entry which is preliminary data.</text>
</comment>
<feature type="transmembrane region" description="Helical" evidence="1">
    <location>
        <begin position="37"/>
        <end position="54"/>
    </location>
</feature>
<proteinExistence type="predicted"/>
<keyword evidence="1" id="KW-0472">Membrane</keyword>
<reference evidence="2 3" key="1">
    <citation type="submission" date="2024-01" db="EMBL/GenBank/DDBJ databases">
        <title>Mesobacterium rodlantinim sp. nov., isolated from shallow sea hydrothermal systems off Kueishantao Island.</title>
        <authorList>
            <person name="Su Z."/>
            <person name="Tang K."/>
        </authorList>
    </citation>
    <scope>NUCLEOTIDE SEQUENCE [LARGE SCALE GENOMIC DNA]</scope>
    <source>
        <strain evidence="2 3">TK19101</strain>
    </source>
</reference>
<dbReference type="RefSeq" id="WP_326295891.1">
    <property type="nucleotide sequence ID" value="NZ_JAYLLH010000003.1"/>
</dbReference>
<dbReference type="Proteomes" id="UP001348149">
    <property type="component" value="Unassembled WGS sequence"/>
</dbReference>
<organism evidence="2 3">
    <name type="scientific">Mesobacterium hydrothermale</name>
    <dbReference type="NCBI Taxonomy" id="3111907"/>
    <lineage>
        <taxon>Bacteria</taxon>
        <taxon>Pseudomonadati</taxon>
        <taxon>Pseudomonadota</taxon>
        <taxon>Alphaproteobacteria</taxon>
        <taxon>Rhodobacterales</taxon>
        <taxon>Roseobacteraceae</taxon>
        <taxon>Mesobacterium</taxon>
    </lineage>
</organism>
<sequence>MPSVVLWALGTALVFFTVAQLILFAALSHPHRLVDTWLVAMIALAVDLLLGSRLRDGVCRAIRA</sequence>